<dbReference type="PANTHER" id="PTHR30502">
    <property type="entry name" value="2-KETO-3-DEOXY-L-RHAMNONATE ALDOLASE"/>
    <property type="match status" value="1"/>
</dbReference>
<evidence type="ECO:0000259" key="4">
    <source>
        <dbReference type="Pfam" id="PF03328"/>
    </source>
</evidence>
<dbReference type="InterPro" id="IPR015813">
    <property type="entry name" value="Pyrv/PenolPyrv_kinase-like_dom"/>
</dbReference>
<keyword evidence="3" id="KW-0456">Lyase</keyword>
<dbReference type="SUPFAM" id="SSF51621">
    <property type="entry name" value="Phosphoenolpyruvate/pyruvate domain"/>
    <property type="match status" value="1"/>
</dbReference>
<dbReference type="GO" id="GO:0046872">
    <property type="term" value="F:metal ion binding"/>
    <property type="evidence" value="ECO:0007669"/>
    <property type="project" value="UniProtKB-KW"/>
</dbReference>
<dbReference type="Gene3D" id="3.20.20.60">
    <property type="entry name" value="Phosphoenolpyruvate-binding domains"/>
    <property type="match status" value="1"/>
</dbReference>
<gene>
    <name evidence="5" type="ORF">F2P47_07825</name>
</gene>
<protein>
    <submittedName>
        <fullName evidence="5">Aldolase</fullName>
    </submittedName>
</protein>
<sequence length="260" mass="27160">MAEAVSLKSRWAAGEETFGAWCMMPGALGVEAVSSLGFDWILVDMQHGCMDYGQALDMIRAADIRGLPAIVRVPWNEPGIIGRVLDAGALGVVAPMIQTADDARSLVDSCRYPPVGRRSFGPVRVGTRDGAGYAFTANDRVAVIPMIETRSALDQVDEIVGLPGVDAALVGPFDLSVALGLPPGDNDGKPVFDDAIKTIVAACQRHGKAVAVLSNAIVAPLRVAQGFQMVSVTTDIAALSSASLASLTAVKEKMRTKNAG</sequence>
<evidence type="ECO:0000256" key="1">
    <source>
        <dbReference type="ARBA" id="ARBA00005568"/>
    </source>
</evidence>
<dbReference type="GO" id="GO:0005737">
    <property type="term" value="C:cytoplasm"/>
    <property type="evidence" value="ECO:0007669"/>
    <property type="project" value="TreeGrafter"/>
</dbReference>
<dbReference type="RefSeq" id="WP_152215793.1">
    <property type="nucleotide sequence ID" value="NZ_WESC01000006.1"/>
</dbReference>
<dbReference type="PANTHER" id="PTHR30502:SF0">
    <property type="entry name" value="PHOSPHOENOLPYRUVATE CARBOXYLASE FAMILY PROTEIN"/>
    <property type="match status" value="1"/>
</dbReference>
<evidence type="ECO:0000256" key="3">
    <source>
        <dbReference type="ARBA" id="ARBA00023239"/>
    </source>
</evidence>
<dbReference type="Pfam" id="PF03328">
    <property type="entry name" value="HpcH_HpaI"/>
    <property type="match status" value="1"/>
</dbReference>
<dbReference type="InterPro" id="IPR050251">
    <property type="entry name" value="HpcH-HpaI_aldolase"/>
</dbReference>
<evidence type="ECO:0000256" key="2">
    <source>
        <dbReference type="ARBA" id="ARBA00022723"/>
    </source>
</evidence>
<proteinExistence type="inferred from homology"/>
<name>A0A6N6VHB8_9HYPH</name>
<evidence type="ECO:0000313" key="6">
    <source>
        <dbReference type="Proteomes" id="UP000468901"/>
    </source>
</evidence>
<dbReference type="GO" id="GO:0016832">
    <property type="term" value="F:aldehyde-lyase activity"/>
    <property type="evidence" value="ECO:0007669"/>
    <property type="project" value="TreeGrafter"/>
</dbReference>
<feature type="domain" description="HpcH/HpaI aldolase/citrate lyase" evidence="4">
    <location>
        <begin position="30"/>
        <end position="236"/>
    </location>
</feature>
<evidence type="ECO:0000313" key="5">
    <source>
        <dbReference type="EMBL" id="KAB7740428.1"/>
    </source>
</evidence>
<accession>A0A6N6VHB8</accession>
<reference evidence="5 6" key="1">
    <citation type="submission" date="2019-09" db="EMBL/GenBank/DDBJ databases">
        <title>Parvibaculum sedimenti sp. nov., isolated from sediment.</title>
        <authorList>
            <person name="Wang Y."/>
        </authorList>
    </citation>
    <scope>NUCLEOTIDE SEQUENCE [LARGE SCALE GENOMIC DNA]</scope>
    <source>
        <strain evidence="5 6">HXT-9</strain>
    </source>
</reference>
<keyword evidence="2" id="KW-0479">Metal-binding</keyword>
<organism evidence="5 6">
    <name type="scientific">Parvibaculum sedimenti</name>
    <dbReference type="NCBI Taxonomy" id="2608632"/>
    <lineage>
        <taxon>Bacteria</taxon>
        <taxon>Pseudomonadati</taxon>
        <taxon>Pseudomonadota</taxon>
        <taxon>Alphaproteobacteria</taxon>
        <taxon>Hyphomicrobiales</taxon>
        <taxon>Parvibaculaceae</taxon>
        <taxon>Parvibaculum</taxon>
    </lineage>
</organism>
<dbReference type="Proteomes" id="UP000468901">
    <property type="component" value="Unassembled WGS sequence"/>
</dbReference>
<dbReference type="InterPro" id="IPR005000">
    <property type="entry name" value="Aldolase/citrate-lyase_domain"/>
</dbReference>
<keyword evidence="6" id="KW-1185">Reference proteome</keyword>
<dbReference type="InterPro" id="IPR040442">
    <property type="entry name" value="Pyrv_kinase-like_dom_sf"/>
</dbReference>
<dbReference type="AlphaFoldDB" id="A0A6N6VHB8"/>
<comment type="similarity">
    <text evidence="1">Belongs to the HpcH/HpaI aldolase family.</text>
</comment>
<comment type="caution">
    <text evidence="5">The sequence shown here is derived from an EMBL/GenBank/DDBJ whole genome shotgun (WGS) entry which is preliminary data.</text>
</comment>
<dbReference type="EMBL" id="WESC01000006">
    <property type="protein sequence ID" value="KAB7740428.1"/>
    <property type="molecule type" value="Genomic_DNA"/>
</dbReference>